<keyword evidence="3" id="KW-1185">Reference proteome</keyword>
<evidence type="ECO:0008006" key="4">
    <source>
        <dbReference type="Google" id="ProtNLM"/>
    </source>
</evidence>
<dbReference type="SMART" id="SM00176">
    <property type="entry name" value="RAN"/>
    <property type="match status" value="1"/>
</dbReference>
<dbReference type="FunFam" id="3.40.50.300:FF:001508">
    <property type="entry name" value="Small GTP-binding protein Rab28, putative"/>
    <property type="match status" value="1"/>
</dbReference>
<dbReference type="Proteomes" id="UP001209570">
    <property type="component" value="Unassembled WGS sequence"/>
</dbReference>
<gene>
    <name evidence="2" type="ORF">P43SY_010163</name>
</gene>
<dbReference type="InterPro" id="IPR001806">
    <property type="entry name" value="Small_GTPase"/>
</dbReference>
<sequence>MSKDTDSDYEPQQLQYKERLEEWAVIILGDGAVGKTSIAMRHTEDNFSNVYKQTIGLDFFLKRLVLPGDAQVTLQIWDIGGQSIGGKMLKNYIFGAQAVLLVYDVTNYESFQNLEDWYRLVRRTFADDKMPYVALVGNKIDLNHLRAVKAAKHKQFAEENDLKSYFVSAKTGDQVNATFRQIASELAGIVITKADLDVETPVLKAQIVNHQQNDPDVKSPDIRAKNRQCCVQ</sequence>
<dbReference type="GO" id="GO:0003924">
    <property type="term" value="F:GTPase activity"/>
    <property type="evidence" value="ECO:0007669"/>
    <property type="project" value="InterPro"/>
</dbReference>
<evidence type="ECO:0000313" key="3">
    <source>
        <dbReference type="Proteomes" id="UP001209570"/>
    </source>
</evidence>
<dbReference type="SMART" id="SM00175">
    <property type="entry name" value="RAB"/>
    <property type="match status" value="1"/>
</dbReference>
<dbReference type="GO" id="GO:0005525">
    <property type="term" value="F:GTP binding"/>
    <property type="evidence" value="ECO:0007669"/>
    <property type="project" value="InterPro"/>
</dbReference>
<dbReference type="SUPFAM" id="SSF52540">
    <property type="entry name" value="P-loop containing nucleoside triphosphate hydrolases"/>
    <property type="match status" value="1"/>
</dbReference>
<organism evidence="2 3">
    <name type="scientific">Pythium insidiosum</name>
    <name type="common">Pythiosis disease agent</name>
    <dbReference type="NCBI Taxonomy" id="114742"/>
    <lineage>
        <taxon>Eukaryota</taxon>
        <taxon>Sar</taxon>
        <taxon>Stramenopiles</taxon>
        <taxon>Oomycota</taxon>
        <taxon>Peronosporomycetes</taxon>
        <taxon>Pythiales</taxon>
        <taxon>Pythiaceae</taxon>
        <taxon>Pythium</taxon>
    </lineage>
</organism>
<dbReference type="InterPro" id="IPR027417">
    <property type="entry name" value="P-loop_NTPase"/>
</dbReference>
<protein>
    <recommendedName>
        <fullName evidence="4">Ras family GTPase</fullName>
    </recommendedName>
</protein>
<dbReference type="PRINTS" id="PR00449">
    <property type="entry name" value="RASTRNSFRMNG"/>
</dbReference>
<dbReference type="PROSITE" id="PS51421">
    <property type="entry name" value="RAS"/>
    <property type="match status" value="1"/>
</dbReference>
<evidence type="ECO:0000313" key="2">
    <source>
        <dbReference type="EMBL" id="KAJ0407622.1"/>
    </source>
</evidence>
<dbReference type="PANTHER" id="PTHR47978">
    <property type="match status" value="1"/>
</dbReference>
<name>A0AAD5LS35_PYTIN</name>
<reference evidence="2" key="1">
    <citation type="submission" date="2021-12" db="EMBL/GenBank/DDBJ databases">
        <title>Prjna785345.</title>
        <authorList>
            <person name="Rujirawat T."/>
            <person name="Krajaejun T."/>
        </authorList>
    </citation>
    <scope>NUCLEOTIDE SEQUENCE</scope>
    <source>
        <strain evidence="2">Pi057C3</strain>
    </source>
</reference>
<dbReference type="InterPro" id="IPR005225">
    <property type="entry name" value="Small_GTP-bd"/>
</dbReference>
<evidence type="ECO:0000256" key="1">
    <source>
        <dbReference type="ARBA" id="ARBA00022741"/>
    </source>
</evidence>
<dbReference type="SMART" id="SM00173">
    <property type="entry name" value="RAS"/>
    <property type="match status" value="1"/>
</dbReference>
<keyword evidence="1" id="KW-0547">Nucleotide-binding</keyword>
<comment type="caution">
    <text evidence="2">The sequence shown here is derived from an EMBL/GenBank/DDBJ whole genome shotgun (WGS) entry which is preliminary data.</text>
</comment>
<proteinExistence type="predicted"/>
<dbReference type="NCBIfam" id="TIGR00231">
    <property type="entry name" value="small_GTP"/>
    <property type="match status" value="1"/>
</dbReference>
<dbReference type="Pfam" id="PF00071">
    <property type="entry name" value="Ras"/>
    <property type="match status" value="1"/>
</dbReference>
<accession>A0AAD5LS35</accession>
<dbReference type="Gene3D" id="3.40.50.300">
    <property type="entry name" value="P-loop containing nucleotide triphosphate hydrolases"/>
    <property type="match status" value="1"/>
</dbReference>
<dbReference type="AlphaFoldDB" id="A0AAD5LS35"/>
<dbReference type="PROSITE" id="PS51419">
    <property type="entry name" value="RAB"/>
    <property type="match status" value="1"/>
</dbReference>
<dbReference type="EMBL" id="JAKCXM010000019">
    <property type="protein sequence ID" value="KAJ0407622.1"/>
    <property type="molecule type" value="Genomic_DNA"/>
</dbReference>
<dbReference type="SMART" id="SM00174">
    <property type="entry name" value="RHO"/>
    <property type="match status" value="1"/>
</dbReference>